<protein>
    <submittedName>
        <fullName evidence="1">Uncharacterized protein</fullName>
    </submittedName>
</protein>
<evidence type="ECO:0000313" key="2">
    <source>
        <dbReference type="Proteomes" id="UP001202328"/>
    </source>
</evidence>
<dbReference type="AlphaFoldDB" id="A0AAD4XCY1"/>
<reference evidence="1" key="1">
    <citation type="submission" date="2022-04" db="EMBL/GenBank/DDBJ databases">
        <title>A functionally conserved STORR gene fusion in Papaver species that diverged 16.8 million years ago.</title>
        <authorList>
            <person name="Catania T."/>
        </authorList>
    </citation>
    <scope>NUCLEOTIDE SEQUENCE</scope>
    <source>
        <strain evidence="1">S-188037</strain>
    </source>
</reference>
<keyword evidence="2" id="KW-1185">Reference proteome</keyword>
<comment type="caution">
    <text evidence="1">The sequence shown here is derived from an EMBL/GenBank/DDBJ whole genome shotgun (WGS) entry which is preliminary data.</text>
</comment>
<gene>
    <name evidence="1" type="ORF">MKW98_031878</name>
</gene>
<evidence type="ECO:0000313" key="1">
    <source>
        <dbReference type="EMBL" id="KAI3903224.1"/>
    </source>
</evidence>
<sequence length="78" mass="8782">MTSPTEEMQLLPEGIIIPGIQLAYLSFVKERSSVIVTLGRTSPLITARFFKDVPEENVQRVITLVRDHFKLVPDDALT</sequence>
<proteinExistence type="predicted"/>
<name>A0AAD4XCY1_9MAGN</name>
<accession>A0AAD4XCY1</accession>
<organism evidence="1 2">
    <name type="scientific">Papaver atlanticum</name>
    <dbReference type="NCBI Taxonomy" id="357466"/>
    <lineage>
        <taxon>Eukaryota</taxon>
        <taxon>Viridiplantae</taxon>
        <taxon>Streptophyta</taxon>
        <taxon>Embryophyta</taxon>
        <taxon>Tracheophyta</taxon>
        <taxon>Spermatophyta</taxon>
        <taxon>Magnoliopsida</taxon>
        <taxon>Ranunculales</taxon>
        <taxon>Papaveraceae</taxon>
        <taxon>Papaveroideae</taxon>
        <taxon>Papaver</taxon>
    </lineage>
</organism>
<dbReference type="Proteomes" id="UP001202328">
    <property type="component" value="Unassembled WGS sequence"/>
</dbReference>
<dbReference type="EMBL" id="JAJJMB010011222">
    <property type="protein sequence ID" value="KAI3903224.1"/>
    <property type="molecule type" value="Genomic_DNA"/>
</dbReference>